<protein>
    <submittedName>
        <fullName evidence="1">Uncharacterized protein</fullName>
    </submittedName>
</protein>
<evidence type="ECO:0000313" key="1">
    <source>
        <dbReference type="EMBL" id="AHC27890.1"/>
    </source>
</evidence>
<gene>
    <name evidence="1" type="ORF">D174_09165</name>
</gene>
<sequence length="37" mass="3737">MIPFICTTCGEFDLDTADCASCAQSARDHGTAGSAVA</sequence>
<dbReference type="Proteomes" id="UP000018763">
    <property type="component" value="Chromosome"/>
</dbReference>
<evidence type="ECO:0000313" key="2">
    <source>
        <dbReference type="Proteomes" id="UP000018763"/>
    </source>
</evidence>
<dbReference type="EMBL" id="CP006936">
    <property type="protein sequence ID" value="AHC27890.1"/>
    <property type="molecule type" value="Genomic_DNA"/>
</dbReference>
<proteinExistence type="predicted"/>
<dbReference type="AlphaFoldDB" id="V5XHH0"/>
<accession>V5XHH0</accession>
<organism evidence="1 2">
    <name type="scientific">Mycolicibacterium neoaurum VKM Ac-1815D</name>
    <dbReference type="NCBI Taxonomy" id="700508"/>
    <lineage>
        <taxon>Bacteria</taxon>
        <taxon>Bacillati</taxon>
        <taxon>Actinomycetota</taxon>
        <taxon>Actinomycetes</taxon>
        <taxon>Mycobacteriales</taxon>
        <taxon>Mycobacteriaceae</taxon>
        <taxon>Mycolicibacterium</taxon>
    </lineage>
</organism>
<reference evidence="1 2" key="1">
    <citation type="journal article" date="2014" name="Genome Announc.">
        <title>Complete Genome Sequence of Sterol-Transforming Mycobacterium neoaurum Strain VKM Ac-1815D.</title>
        <authorList>
            <person name="Shtratnikova V.Y."/>
            <person name="Bragin E.Y."/>
            <person name="Dovbnya D.V."/>
            <person name="Pekov Y.A."/>
            <person name="Schelkunov M.I."/>
            <person name="Strizhov N."/>
            <person name="Ivashina T.V."/>
            <person name="Ashapkin V.V."/>
            <person name="Donova M.V."/>
        </authorList>
    </citation>
    <scope>NUCLEOTIDE SEQUENCE [LARGE SCALE GENOMIC DNA]</scope>
    <source>
        <strain evidence="1 2">VKM Ac-1815D</strain>
    </source>
</reference>
<keyword evidence="2" id="KW-1185">Reference proteome</keyword>
<name>V5XHH0_MYCNE</name>